<feature type="compositionally biased region" description="Acidic residues" evidence="1">
    <location>
        <begin position="178"/>
        <end position="192"/>
    </location>
</feature>
<sequence length="236" mass="27073">MTHEEFAAKHPHPLSHVYVKIDRYSDPVIDRNQETAIDRQQPAPIDQRAPITYRVQMLKIDVARLNALRPKPKPSENPPEAVKTPSYDGVDSMEVDRVPTGRTLREKKEKVEKHLKRGDNEKEKEIKKPQTTPRRIGDPGIIAACHCGAEYETEYSASIETHTATSIDSAQQKSTDILAEESVDSSPEDWENDYYNPTMVAHNMHTEEYDEDYEEERAIEQRATLDEEDKLLHHSS</sequence>
<gene>
    <name evidence="2" type="ORF">DY000_02020963</name>
</gene>
<comment type="caution">
    <text evidence="2">The sequence shown here is derived from an EMBL/GenBank/DDBJ whole genome shotgun (WGS) entry which is preliminary data.</text>
</comment>
<evidence type="ECO:0000256" key="1">
    <source>
        <dbReference type="SAM" id="MobiDB-lite"/>
    </source>
</evidence>
<organism evidence="2 3">
    <name type="scientific">Brassica cretica</name>
    <name type="common">Mustard</name>
    <dbReference type="NCBI Taxonomy" id="69181"/>
    <lineage>
        <taxon>Eukaryota</taxon>
        <taxon>Viridiplantae</taxon>
        <taxon>Streptophyta</taxon>
        <taxon>Embryophyta</taxon>
        <taxon>Tracheophyta</taxon>
        <taxon>Spermatophyta</taxon>
        <taxon>Magnoliopsida</taxon>
        <taxon>eudicotyledons</taxon>
        <taxon>Gunneridae</taxon>
        <taxon>Pentapetalae</taxon>
        <taxon>rosids</taxon>
        <taxon>malvids</taxon>
        <taxon>Brassicales</taxon>
        <taxon>Brassicaceae</taxon>
        <taxon>Brassiceae</taxon>
        <taxon>Brassica</taxon>
    </lineage>
</organism>
<feature type="compositionally biased region" description="Polar residues" evidence="1">
    <location>
        <begin position="166"/>
        <end position="175"/>
    </location>
</feature>
<reference evidence="2 3" key="1">
    <citation type="journal article" date="2020" name="BMC Genomics">
        <title>Intraspecific diversification of the crop wild relative Brassica cretica Lam. using demographic model selection.</title>
        <authorList>
            <person name="Kioukis A."/>
            <person name="Michalopoulou V.A."/>
            <person name="Briers L."/>
            <person name="Pirintsos S."/>
            <person name="Studholme D.J."/>
            <person name="Pavlidis P."/>
            <person name="Sarris P.F."/>
        </authorList>
    </citation>
    <scope>NUCLEOTIDE SEQUENCE [LARGE SCALE GENOMIC DNA]</scope>
    <source>
        <strain evidence="3">cv. PFS-1207/04</strain>
    </source>
</reference>
<accession>A0ABQ7E5L6</accession>
<proteinExistence type="predicted"/>
<feature type="region of interest" description="Disordered" evidence="1">
    <location>
        <begin position="166"/>
        <end position="195"/>
    </location>
</feature>
<dbReference type="EMBL" id="QGKV02000299">
    <property type="protein sequence ID" value="KAF3591771.1"/>
    <property type="molecule type" value="Genomic_DNA"/>
</dbReference>
<feature type="region of interest" description="Disordered" evidence="1">
    <location>
        <begin position="69"/>
        <end position="139"/>
    </location>
</feature>
<evidence type="ECO:0000313" key="2">
    <source>
        <dbReference type="EMBL" id="KAF3591771.1"/>
    </source>
</evidence>
<evidence type="ECO:0000313" key="3">
    <source>
        <dbReference type="Proteomes" id="UP000266723"/>
    </source>
</evidence>
<dbReference type="Proteomes" id="UP000266723">
    <property type="component" value="Unassembled WGS sequence"/>
</dbReference>
<keyword evidence="3" id="KW-1185">Reference proteome</keyword>
<protein>
    <submittedName>
        <fullName evidence="2">Uncharacterized protein</fullName>
    </submittedName>
</protein>
<name>A0ABQ7E5L6_BRACR</name>
<feature type="compositionally biased region" description="Basic and acidic residues" evidence="1">
    <location>
        <begin position="94"/>
        <end position="128"/>
    </location>
</feature>